<dbReference type="InterPro" id="IPR001466">
    <property type="entry name" value="Beta-lactam-related"/>
</dbReference>
<dbReference type="Gene3D" id="3.40.710.10">
    <property type="entry name" value="DD-peptidase/beta-lactamase superfamily"/>
    <property type="match status" value="1"/>
</dbReference>
<evidence type="ECO:0000256" key="1">
    <source>
        <dbReference type="SAM" id="SignalP"/>
    </source>
</evidence>
<dbReference type="OrthoDB" id="9803467at2"/>
<dbReference type="PANTHER" id="PTHR46825:SF9">
    <property type="entry name" value="BETA-LACTAMASE-RELATED DOMAIN-CONTAINING PROTEIN"/>
    <property type="match status" value="1"/>
</dbReference>
<keyword evidence="1" id="KW-0732">Signal</keyword>
<dbReference type="GO" id="GO:0016787">
    <property type="term" value="F:hydrolase activity"/>
    <property type="evidence" value="ECO:0007669"/>
    <property type="project" value="UniProtKB-KW"/>
</dbReference>
<evidence type="ECO:0000259" key="2">
    <source>
        <dbReference type="Pfam" id="PF00144"/>
    </source>
</evidence>
<protein>
    <submittedName>
        <fullName evidence="3">Class A beta-lactamase-related serine hydrolase</fullName>
    </submittedName>
</protein>
<proteinExistence type="predicted"/>
<accession>A0A372IPM7</accession>
<feature type="chain" id="PRO_5016679277" evidence="1">
    <location>
        <begin position="23"/>
        <end position="476"/>
    </location>
</feature>
<organism evidence="3 4">
    <name type="scientific">Paracidobacterium acidisoli</name>
    <dbReference type="NCBI Taxonomy" id="2303751"/>
    <lineage>
        <taxon>Bacteria</taxon>
        <taxon>Pseudomonadati</taxon>
        <taxon>Acidobacteriota</taxon>
        <taxon>Terriglobia</taxon>
        <taxon>Terriglobales</taxon>
        <taxon>Acidobacteriaceae</taxon>
        <taxon>Paracidobacterium</taxon>
    </lineage>
</organism>
<gene>
    <name evidence="3" type="ORF">D0Y96_08085</name>
</gene>
<feature type="domain" description="Beta-lactamase-related" evidence="2">
    <location>
        <begin position="47"/>
        <end position="359"/>
    </location>
</feature>
<dbReference type="EMBL" id="QVQT01000003">
    <property type="protein sequence ID" value="RFU16709.1"/>
    <property type="molecule type" value="Genomic_DNA"/>
</dbReference>
<feature type="signal peptide" evidence="1">
    <location>
        <begin position="1"/>
        <end position="22"/>
    </location>
</feature>
<evidence type="ECO:0000313" key="4">
    <source>
        <dbReference type="Proteomes" id="UP000264702"/>
    </source>
</evidence>
<dbReference type="PANTHER" id="PTHR46825">
    <property type="entry name" value="D-ALANYL-D-ALANINE-CARBOXYPEPTIDASE/ENDOPEPTIDASE AMPH"/>
    <property type="match status" value="1"/>
</dbReference>
<dbReference type="SUPFAM" id="SSF56601">
    <property type="entry name" value="beta-lactamase/transpeptidase-like"/>
    <property type="match status" value="1"/>
</dbReference>
<keyword evidence="4" id="KW-1185">Reference proteome</keyword>
<comment type="caution">
    <text evidence="3">The sequence shown here is derived from an EMBL/GenBank/DDBJ whole genome shotgun (WGS) entry which is preliminary data.</text>
</comment>
<evidence type="ECO:0000313" key="3">
    <source>
        <dbReference type="EMBL" id="RFU16709.1"/>
    </source>
</evidence>
<dbReference type="Pfam" id="PF00144">
    <property type="entry name" value="Beta-lactamase"/>
    <property type="match status" value="1"/>
</dbReference>
<name>A0A372IPM7_9BACT</name>
<dbReference type="InterPro" id="IPR012338">
    <property type="entry name" value="Beta-lactam/transpept-like"/>
</dbReference>
<keyword evidence="3" id="KW-0378">Hydrolase</keyword>
<dbReference type="InterPro" id="IPR050491">
    <property type="entry name" value="AmpC-like"/>
</dbReference>
<dbReference type="Proteomes" id="UP000264702">
    <property type="component" value="Unassembled WGS sequence"/>
</dbReference>
<sequence length="476" mass="52405">MRRFGIFLLSCSFGVLPLPLYASSTPAGLAVDTIPPELKLKIDTAAGQILSDTGVPSASIAIVEHGSIVYTHGYGKARLDPPEIAAPKMRYSIGSISKQFTAAAILMLEQQGKLSIDDPVSKYLPDLTRANEVTIRMLLSHTSGYQDYYAEDYTMPPMRVATTAQHILDVWGKKPLDFDPGTKWQYSNTNYVIAGQIVEKVSGMPLMKFLRAHVFRPLDMKAVWNSDVEKLGDTDAQGYVRYALGPLRPAVGEGKGWMFAAGELAMPAYDLAQWDISMMDRSLLATKSYDEMADAVKLKDGSDTHYGLGVFVRELSGHPYYEHSGEVSGFVSENEVFPQDKIAIAVLTNQDASPAAERIARQLGPILLGVEEAPANKAEEQALTVFKGFQQGRIDRSLFTENCNAYFSQQAVDDFHSSLAPLGTPSGLKQVGEDERGGMTFRIYRVEFPHSSQRLTITTYTMPDGKLEQYLVMPAD</sequence>
<reference evidence="3 4" key="1">
    <citation type="submission" date="2018-08" db="EMBL/GenBank/DDBJ databases">
        <title>Acidipila sp. 4G-K13, an acidobacterium isolated from forest soil.</title>
        <authorList>
            <person name="Gao Z.-H."/>
            <person name="Qiu L.-H."/>
        </authorList>
    </citation>
    <scope>NUCLEOTIDE SEQUENCE [LARGE SCALE GENOMIC DNA]</scope>
    <source>
        <strain evidence="3 4">4G-K13</strain>
    </source>
</reference>
<dbReference type="AlphaFoldDB" id="A0A372IPM7"/>